<protein>
    <submittedName>
        <fullName evidence="5">Mss4-like protein</fullName>
    </submittedName>
</protein>
<dbReference type="InterPro" id="IPR011057">
    <property type="entry name" value="Mss4-like_sf"/>
</dbReference>
<keyword evidence="2" id="KW-0479">Metal-binding</keyword>
<name>A0AAD5WSA0_9PEZI</name>
<dbReference type="Gene3D" id="2.170.150.70">
    <property type="match status" value="2"/>
</dbReference>
<keyword evidence="3" id="KW-0862">Zinc</keyword>
<evidence type="ECO:0000256" key="1">
    <source>
        <dbReference type="ARBA" id="ARBA00005495"/>
    </source>
</evidence>
<evidence type="ECO:0000256" key="2">
    <source>
        <dbReference type="ARBA" id="ARBA00022723"/>
    </source>
</evidence>
<dbReference type="PANTHER" id="PTHR28620">
    <property type="entry name" value="CENTROMERE PROTEIN V"/>
    <property type="match status" value="1"/>
</dbReference>
<dbReference type="EMBL" id="JAKWBI020000215">
    <property type="protein sequence ID" value="KAJ2898864.1"/>
    <property type="molecule type" value="Genomic_DNA"/>
</dbReference>
<dbReference type="InterPro" id="IPR006913">
    <property type="entry name" value="CENP-V/GFA"/>
</dbReference>
<dbReference type="AlphaFoldDB" id="A0AAD5WSA0"/>
<dbReference type="Pfam" id="PF04828">
    <property type="entry name" value="GFA"/>
    <property type="match status" value="2"/>
</dbReference>
<organism evidence="5 6">
    <name type="scientific">Zalerion maritima</name>
    <dbReference type="NCBI Taxonomy" id="339359"/>
    <lineage>
        <taxon>Eukaryota</taxon>
        <taxon>Fungi</taxon>
        <taxon>Dikarya</taxon>
        <taxon>Ascomycota</taxon>
        <taxon>Pezizomycotina</taxon>
        <taxon>Sordariomycetes</taxon>
        <taxon>Lulworthiomycetidae</taxon>
        <taxon>Lulworthiales</taxon>
        <taxon>Lulworthiaceae</taxon>
        <taxon>Zalerion</taxon>
    </lineage>
</organism>
<feature type="domain" description="CENP-V/GFA" evidence="4">
    <location>
        <begin position="146"/>
        <end position="281"/>
    </location>
</feature>
<dbReference type="GO" id="GO:0046872">
    <property type="term" value="F:metal ion binding"/>
    <property type="evidence" value="ECO:0007669"/>
    <property type="project" value="UniProtKB-KW"/>
</dbReference>
<dbReference type="Proteomes" id="UP001201980">
    <property type="component" value="Unassembled WGS sequence"/>
</dbReference>
<keyword evidence="6" id="KW-1185">Reference proteome</keyword>
<gene>
    <name evidence="5" type="ORF">MKZ38_003623</name>
</gene>
<evidence type="ECO:0000256" key="3">
    <source>
        <dbReference type="ARBA" id="ARBA00022833"/>
    </source>
</evidence>
<dbReference type="SUPFAM" id="SSF51316">
    <property type="entry name" value="Mss4-like"/>
    <property type="match status" value="2"/>
</dbReference>
<dbReference type="PANTHER" id="PTHR28620:SF1">
    <property type="entry name" value="CENP-V_GFA DOMAIN-CONTAINING PROTEIN"/>
    <property type="match status" value="1"/>
</dbReference>
<dbReference type="InterPro" id="IPR052355">
    <property type="entry name" value="CENP-V-like"/>
</dbReference>
<dbReference type="PROSITE" id="PS51891">
    <property type="entry name" value="CENP_V_GFA"/>
    <property type="match status" value="2"/>
</dbReference>
<sequence>MAETKTYRGNCHCGTFVFELTGPEITAAHECTCSICYKKGATWTFPGESSSFKIVKGDENDLKEYLFGSKKTHYKFCPTCGTSLYGTAPTMPPGMNMAVNTRAIQDLKIWDLSVNTFDGANTGAPYEAPEFKGEEPPAEIDGGKTYHGSCHCGAVTVAIKTKPLDETYDAMIAECNCSIDQRAGAVWIYASESQVSISGAENLRRYDFGRFDWSFAFCQACGIPVVRRQLPKTEEDLAAMDERRRGFMVRMKDKTPVNLRLLNGFDVSKSGLKVSKNDGWEACNPQYVNP</sequence>
<comment type="similarity">
    <text evidence="1">Belongs to the Gfa family.</text>
</comment>
<accession>A0AAD5WSA0</accession>
<evidence type="ECO:0000313" key="5">
    <source>
        <dbReference type="EMBL" id="KAJ2898864.1"/>
    </source>
</evidence>
<proteinExistence type="inferred from homology"/>
<evidence type="ECO:0000313" key="6">
    <source>
        <dbReference type="Proteomes" id="UP001201980"/>
    </source>
</evidence>
<dbReference type="GO" id="GO:0016846">
    <property type="term" value="F:carbon-sulfur lyase activity"/>
    <property type="evidence" value="ECO:0007669"/>
    <property type="project" value="InterPro"/>
</dbReference>
<reference evidence="5" key="1">
    <citation type="submission" date="2022-07" db="EMBL/GenBank/DDBJ databases">
        <title>Draft genome sequence of Zalerion maritima ATCC 34329, a (micro)plastics degrading marine fungus.</title>
        <authorList>
            <person name="Paco A."/>
            <person name="Goncalves M.F.M."/>
            <person name="Rocha-Santos T.A.P."/>
            <person name="Alves A."/>
        </authorList>
    </citation>
    <scope>NUCLEOTIDE SEQUENCE</scope>
    <source>
        <strain evidence="5">ATCC 34329</strain>
    </source>
</reference>
<evidence type="ECO:0000259" key="4">
    <source>
        <dbReference type="PROSITE" id="PS51891"/>
    </source>
</evidence>
<feature type="domain" description="CENP-V/GFA" evidence="4">
    <location>
        <begin position="7"/>
        <end position="111"/>
    </location>
</feature>
<comment type="caution">
    <text evidence="5">The sequence shown here is derived from an EMBL/GenBank/DDBJ whole genome shotgun (WGS) entry which is preliminary data.</text>
</comment>